<keyword evidence="1" id="KW-0175">Coiled coil</keyword>
<comment type="caution">
    <text evidence="4">The sequence shown here is derived from an EMBL/GenBank/DDBJ whole genome shotgun (WGS) entry which is preliminary data.</text>
</comment>
<feature type="coiled-coil region" evidence="1">
    <location>
        <begin position="242"/>
        <end position="279"/>
    </location>
</feature>
<evidence type="ECO:0000256" key="2">
    <source>
        <dbReference type="SAM" id="MobiDB-lite"/>
    </source>
</evidence>
<dbReference type="EMBL" id="VDFR01000070">
    <property type="protein sequence ID" value="TNC45015.1"/>
    <property type="molecule type" value="Genomic_DNA"/>
</dbReference>
<evidence type="ECO:0000259" key="3">
    <source>
        <dbReference type="Pfam" id="PF13175"/>
    </source>
</evidence>
<dbReference type="Pfam" id="PF13175">
    <property type="entry name" value="AAA_15"/>
    <property type="match status" value="1"/>
</dbReference>
<proteinExistence type="predicted"/>
<sequence>MRLVSVTLRNFRGVEESTLRFGDGVTVVVGPNEVGKSSIAEAVRLLRTTKSSSRSQAVRDVKPVGRDVGPEAEIELRTGPYELVFRKRWLKSPMTELDVRAPVREQHSGDEAHQRFAALLEETVDVDLWEALEVVQGESLDQPSLARISSLHRALDDSTGAAGDHDALMAAVDAEYEKHLTVSGKPRGDYAQVIARIADLEAQAEALRSRSAEMDRYVEDHAANEREHARLSTLSIDADAQLRRAEDAVAALDTLRDRLRRAEEAVELAERAHLHAVRERDGRSALVAEAAARASAVEVLRTRSRDVSSAHEDARGRESEARLLAATAAERAREARRAADTATAQLTRRRDDAERQTLDQRVRRAHEATQERAQARAEHDRLRIDDDLLTRLSDLATDLKIAEGARQAAAATLVVRSLGDQPVLVDGAEVDGEPYEGAVLDQVLVAVPGVLEVQVRPGTPPADLERRESEARDAFADALRDGGVDSLAQARSAHEQRRDAGARLDAAENALREALDGSTLDDLEARLATLTGRSHESGGSAGPGGPDHTAGGGSQPDLHDLDALEAASVSARRAADDADRDAATARDLHDEARDALTAAAEEAVRVGQELESARHEHDRATVRLDGARAEYTDEALDGAVASTAVARDAARATTDDARAAFLAASPETLDMELVNARELVESVDRSLTRTDKRRVELQTLLDDRAAEGIHDRLVDVEAALEEQRSAYQRLHRAAQAAALLRGTLRGRRDEAQRHYVAPFKHRIDRLGKVVFGSDFEVEISTDLAIESRTLRGRTVPFGSLSGGAKEQLALLGRLACAQLVDTDEGAPVVLDDTLGFSDPVRLERLAVVLNDVGRTAQVVILTCQPRRFETVGGATTVSLTPA</sequence>
<feature type="coiled-coil region" evidence="1">
    <location>
        <begin position="190"/>
        <end position="217"/>
    </location>
</feature>
<reference evidence="4 5" key="1">
    <citation type="submission" date="2019-05" db="EMBL/GenBank/DDBJ databases">
        <title>Mumia sp. nov., isolated from the intestinal contents of plateau pika (Ochotona curzoniae) in the Qinghai-Tibet plateau of China.</title>
        <authorList>
            <person name="Tian Z."/>
        </authorList>
    </citation>
    <scope>NUCLEOTIDE SEQUENCE [LARGE SCALE GENOMIC DNA]</scope>
    <source>
        <strain evidence="5">527</strain>
    </source>
</reference>
<feature type="region of interest" description="Disordered" evidence="2">
    <location>
        <begin position="335"/>
        <end position="378"/>
    </location>
</feature>
<evidence type="ECO:0000313" key="4">
    <source>
        <dbReference type="EMBL" id="TNC45015.1"/>
    </source>
</evidence>
<dbReference type="AlphaFoldDB" id="A0A5C4MKQ8"/>
<dbReference type="PANTHER" id="PTHR41259">
    <property type="entry name" value="DOUBLE-STRAND BREAK REPAIR RAD50 ATPASE, PUTATIVE-RELATED"/>
    <property type="match status" value="1"/>
</dbReference>
<dbReference type="InterPro" id="IPR027417">
    <property type="entry name" value="P-loop_NTPase"/>
</dbReference>
<dbReference type="InterPro" id="IPR041685">
    <property type="entry name" value="AAA_GajA/Old/RecF-like"/>
</dbReference>
<organism evidence="4 5">
    <name type="scientific">Mumia zhuanghuii</name>
    <dbReference type="NCBI Taxonomy" id="2585211"/>
    <lineage>
        <taxon>Bacteria</taxon>
        <taxon>Bacillati</taxon>
        <taxon>Actinomycetota</taxon>
        <taxon>Actinomycetes</taxon>
        <taxon>Propionibacteriales</taxon>
        <taxon>Nocardioidaceae</taxon>
        <taxon>Mumia</taxon>
    </lineage>
</organism>
<feature type="region of interest" description="Disordered" evidence="2">
    <location>
        <begin position="532"/>
        <end position="559"/>
    </location>
</feature>
<evidence type="ECO:0000256" key="1">
    <source>
        <dbReference type="SAM" id="Coils"/>
    </source>
</evidence>
<feature type="compositionally biased region" description="Basic and acidic residues" evidence="2">
    <location>
        <begin position="348"/>
        <end position="378"/>
    </location>
</feature>
<accession>A0A5C4MKQ8</accession>
<dbReference type="Proteomes" id="UP000306740">
    <property type="component" value="Unassembled WGS sequence"/>
</dbReference>
<dbReference type="OrthoDB" id="3177877at2"/>
<dbReference type="RefSeq" id="WP_139106186.1">
    <property type="nucleotide sequence ID" value="NZ_VDFR01000070.1"/>
</dbReference>
<feature type="compositionally biased region" description="Gly residues" evidence="2">
    <location>
        <begin position="539"/>
        <end position="554"/>
    </location>
</feature>
<name>A0A5C4MKQ8_9ACTN</name>
<gene>
    <name evidence="4" type="ORF">FHE65_15600</name>
</gene>
<evidence type="ECO:0000313" key="5">
    <source>
        <dbReference type="Proteomes" id="UP000306740"/>
    </source>
</evidence>
<protein>
    <recommendedName>
        <fullName evidence="3">Endonuclease GajA/Old nuclease/RecF-like AAA domain-containing protein</fullName>
    </recommendedName>
</protein>
<dbReference type="SUPFAM" id="SSF52540">
    <property type="entry name" value="P-loop containing nucleoside triphosphate hydrolases"/>
    <property type="match status" value="1"/>
</dbReference>
<dbReference type="Gene3D" id="3.40.50.300">
    <property type="entry name" value="P-loop containing nucleotide triphosphate hydrolases"/>
    <property type="match status" value="2"/>
</dbReference>
<dbReference type="PANTHER" id="PTHR41259:SF1">
    <property type="entry name" value="DOUBLE-STRAND BREAK REPAIR RAD50 ATPASE, PUTATIVE-RELATED"/>
    <property type="match status" value="1"/>
</dbReference>
<feature type="domain" description="Endonuclease GajA/Old nuclease/RecF-like AAA" evidence="3">
    <location>
        <begin position="1"/>
        <end position="52"/>
    </location>
</feature>